<dbReference type="PROSITE" id="PS50016">
    <property type="entry name" value="ZF_PHD_2"/>
    <property type="match status" value="1"/>
</dbReference>
<dbReference type="eggNOG" id="KOG1245">
    <property type="taxonomic scope" value="Eukaryota"/>
</dbReference>
<dbReference type="InterPro" id="IPR019787">
    <property type="entry name" value="Znf_PHD-finger"/>
</dbReference>
<feature type="domain" description="PHD-type" evidence="13">
    <location>
        <begin position="82"/>
        <end position="132"/>
    </location>
</feature>
<dbReference type="InterPro" id="IPR011011">
    <property type="entry name" value="Znf_FYVE_PHD"/>
</dbReference>
<keyword evidence="2" id="KW-0597">Phosphoprotein</keyword>
<reference evidence="14" key="2">
    <citation type="submission" date="2025-08" db="UniProtKB">
        <authorList>
            <consortium name="Ensembl"/>
        </authorList>
    </citation>
    <scope>IDENTIFICATION</scope>
</reference>
<evidence type="ECO:0000259" key="13">
    <source>
        <dbReference type="PROSITE" id="PS50016"/>
    </source>
</evidence>
<name>H2YIG3_CIOSA</name>
<keyword evidence="6" id="KW-0805">Transcription regulation</keyword>
<dbReference type="STRING" id="51511.ENSCSAVP00000005112"/>
<dbReference type="HOGENOM" id="CLU_1630786_0_0_1"/>
<dbReference type="Ensembl" id="ENSCSAVT00000005183.1">
    <property type="protein sequence ID" value="ENSCSAVP00000005112.1"/>
    <property type="gene ID" value="ENSCSAVG00000003054.1"/>
</dbReference>
<keyword evidence="10" id="KW-0539">Nucleus</keyword>
<dbReference type="PROSITE" id="PS01359">
    <property type="entry name" value="ZF_PHD_1"/>
    <property type="match status" value="1"/>
</dbReference>
<dbReference type="InterPro" id="IPR001965">
    <property type="entry name" value="Znf_PHD"/>
</dbReference>
<evidence type="ECO:0000256" key="6">
    <source>
        <dbReference type="ARBA" id="ARBA00023015"/>
    </source>
</evidence>
<organism evidence="14 15">
    <name type="scientific">Ciona savignyi</name>
    <name type="common">Pacific transparent sea squirt</name>
    <dbReference type="NCBI Taxonomy" id="51511"/>
    <lineage>
        <taxon>Eukaryota</taxon>
        <taxon>Metazoa</taxon>
        <taxon>Chordata</taxon>
        <taxon>Tunicata</taxon>
        <taxon>Ascidiacea</taxon>
        <taxon>Phlebobranchia</taxon>
        <taxon>Cionidae</taxon>
        <taxon>Ciona</taxon>
    </lineage>
</organism>
<dbReference type="GO" id="GO:0031445">
    <property type="term" value="P:regulation of heterochromatin formation"/>
    <property type="evidence" value="ECO:0007669"/>
    <property type="project" value="TreeGrafter"/>
</dbReference>
<dbReference type="GO" id="GO:0045740">
    <property type="term" value="P:positive regulation of DNA replication"/>
    <property type="evidence" value="ECO:0007669"/>
    <property type="project" value="TreeGrafter"/>
</dbReference>
<evidence type="ECO:0000256" key="7">
    <source>
        <dbReference type="ARBA" id="ARBA00023054"/>
    </source>
</evidence>
<keyword evidence="4 12" id="KW-0863">Zinc-finger</keyword>
<sequence length="163" mass="18685">MALLIIARGIDKKYLKTPLGSVEEAKTSRSKNSEDKEETKNIRKDMLYRWEVSLLHCTSLSQVFLHLSTLDRCIMWTKSILNAKCRICRRKGDAEKMLLCDVCDRGHHMYCLRPALKVVPIGDWFCPDCKPRQSRISPRKVIRTKSFSQVSPVTAGVACKLIM</sequence>
<keyword evidence="9" id="KW-0804">Transcription</keyword>
<proteinExistence type="predicted"/>
<keyword evidence="7" id="KW-0175">Coiled coil</keyword>
<accession>H2YIG3</accession>
<dbReference type="InterPro" id="IPR013083">
    <property type="entry name" value="Znf_RING/FYVE/PHD"/>
</dbReference>
<dbReference type="PANTHER" id="PTHR46510">
    <property type="entry name" value="BROMODOMAIN ADJACENT TO ZINC FINGER DOMAIN PROTEIN 1A"/>
    <property type="match status" value="1"/>
</dbReference>
<dbReference type="InterPro" id="IPR019786">
    <property type="entry name" value="Zinc_finger_PHD-type_CS"/>
</dbReference>
<dbReference type="GeneTree" id="ENSGT00940000158135"/>
<dbReference type="SUPFAM" id="SSF57903">
    <property type="entry name" value="FYVE/PHD zinc finger"/>
    <property type="match status" value="1"/>
</dbReference>
<dbReference type="SMART" id="SM00249">
    <property type="entry name" value="PHD"/>
    <property type="match status" value="1"/>
</dbReference>
<dbReference type="PANTHER" id="PTHR46510:SF1">
    <property type="entry name" value="BROMODOMAIN ADJACENT TO ZINC FINGER DOMAIN PROTEIN 1A"/>
    <property type="match status" value="1"/>
</dbReference>
<dbReference type="GO" id="GO:0006338">
    <property type="term" value="P:chromatin remodeling"/>
    <property type="evidence" value="ECO:0007669"/>
    <property type="project" value="InterPro"/>
</dbReference>
<dbReference type="Pfam" id="PF00628">
    <property type="entry name" value="PHD"/>
    <property type="match status" value="1"/>
</dbReference>
<reference evidence="14" key="3">
    <citation type="submission" date="2025-09" db="UniProtKB">
        <authorList>
            <consortium name="Ensembl"/>
        </authorList>
    </citation>
    <scope>IDENTIFICATION</scope>
</reference>
<comment type="subcellular location">
    <subcellularLocation>
        <location evidence="1">Nucleus</location>
    </subcellularLocation>
</comment>
<evidence type="ECO:0000313" key="15">
    <source>
        <dbReference type="Proteomes" id="UP000007875"/>
    </source>
</evidence>
<dbReference type="GO" id="GO:0003677">
    <property type="term" value="F:DNA binding"/>
    <property type="evidence" value="ECO:0007669"/>
    <property type="project" value="TreeGrafter"/>
</dbReference>
<dbReference type="GO" id="GO:0008623">
    <property type="term" value="C:CHRAC"/>
    <property type="evidence" value="ECO:0007669"/>
    <property type="project" value="TreeGrafter"/>
</dbReference>
<evidence type="ECO:0000256" key="11">
    <source>
        <dbReference type="ARBA" id="ARBA00068253"/>
    </source>
</evidence>
<evidence type="ECO:0000256" key="10">
    <source>
        <dbReference type="ARBA" id="ARBA00023242"/>
    </source>
</evidence>
<dbReference type="FunFam" id="3.30.40.10:FF:000300">
    <property type="entry name" value="Bromodomain adjacent to zinc finger domain protein 1A"/>
    <property type="match status" value="1"/>
</dbReference>
<dbReference type="GO" id="GO:0006355">
    <property type="term" value="P:regulation of DNA-templated transcription"/>
    <property type="evidence" value="ECO:0007669"/>
    <property type="project" value="TreeGrafter"/>
</dbReference>
<dbReference type="AlphaFoldDB" id="H2YIG3"/>
<keyword evidence="15" id="KW-1185">Reference proteome</keyword>
<dbReference type="InParanoid" id="H2YIG3"/>
<evidence type="ECO:0000256" key="3">
    <source>
        <dbReference type="ARBA" id="ARBA00022723"/>
    </source>
</evidence>
<evidence type="ECO:0000256" key="8">
    <source>
        <dbReference type="ARBA" id="ARBA00023117"/>
    </source>
</evidence>
<evidence type="ECO:0000256" key="4">
    <source>
        <dbReference type="ARBA" id="ARBA00022771"/>
    </source>
</evidence>
<evidence type="ECO:0000313" key="14">
    <source>
        <dbReference type="Ensembl" id="ENSCSAVP00000005112.1"/>
    </source>
</evidence>
<dbReference type="InterPro" id="IPR047171">
    <property type="entry name" value="BAZ1A"/>
</dbReference>
<keyword evidence="3" id="KW-0479">Metal-binding</keyword>
<keyword evidence="8" id="KW-0103">Bromodomain</keyword>
<reference evidence="15" key="1">
    <citation type="submission" date="2003-08" db="EMBL/GenBank/DDBJ databases">
        <authorList>
            <person name="Birren B."/>
            <person name="Nusbaum C."/>
            <person name="Abebe A."/>
            <person name="Abouelleil A."/>
            <person name="Adekoya E."/>
            <person name="Ait-zahra M."/>
            <person name="Allen N."/>
            <person name="Allen T."/>
            <person name="An P."/>
            <person name="Anderson M."/>
            <person name="Anderson S."/>
            <person name="Arachchi H."/>
            <person name="Armbruster J."/>
            <person name="Bachantsang P."/>
            <person name="Baldwin J."/>
            <person name="Barry A."/>
            <person name="Bayul T."/>
            <person name="Blitshsteyn B."/>
            <person name="Bloom T."/>
            <person name="Blye J."/>
            <person name="Boguslavskiy L."/>
            <person name="Borowsky M."/>
            <person name="Boukhgalter B."/>
            <person name="Brunache A."/>
            <person name="Butler J."/>
            <person name="Calixte N."/>
            <person name="Calvo S."/>
            <person name="Camarata J."/>
            <person name="Campo K."/>
            <person name="Chang J."/>
            <person name="Cheshatsang Y."/>
            <person name="Citroen M."/>
            <person name="Collymore A."/>
            <person name="Considine T."/>
            <person name="Cook A."/>
            <person name="Cooke P."/>
            <person name="Corum B."/>
            <person name="Cuomo C."/>
            <person name="David R."/>
            <person name="Dawoe T."/>
            <person name="Degray S."/>
            <person name="Dodge S."/>
            <person name="Dooley K."/>
            <person name="Dorje P."/>
            <person name="Dorjee K."/>
            <person name="Dorris L."/>
            <person name="Duffey N."/>
            <person name="Dupes A."/>
            <person name="Elkins T."/>
            <person name="Engels R."/>
            <person name="Erickson J."/>
            <person name="Farina A."/>
            <person name="Faro S."/>
            <person name="Ferreira P."/>
            <person name="Fischer H."/>
            <person name="Fitzgerald M."/>
            <person name="Foley K."/>
            <person name="Gage D."/>
            <person name="Galagan J."/>
            <person name="Gearin G."/>
            <person name="Gnerre S."/>
            <person name="Gnirke A."/>
            <person name="Goyette A."/>
            <person name="Graham J."/>
            <person name="Grandbois E."/>
            <person name="Gyaltsen K."/>
            <person name="Hafez N."/>
            <person name="Hagopian D."/>
            <person name="Hagos B."/>
            <person name="Hall J."/>
            <person name="Hatcher B."/>
            <person name="Heller A."/>
            <person name="Higgins H."/>
            <person name="Honan T."/>
            <person name="Horn A."/>
            <person name="Houde N."/>
            <person name="Hughes L."/>
            <person name="Hulme W."/>
            <person name="Husby E."/>
            <person name="Iliev I."/>
            <person name="Jaffe D."/>
            <person name="Jones C."/>
            <person name="Kamal M."/>
            <person name="Kamat A."/>
            <person name="Kamvysselis M."/>
            <person name="Karlsson E."/>
            <person name="Kells C."/>
            <person name="Kieu A."/>
            <person name="Kisner P."/>
            <person name="Kodira C."/>
            <person name="Kulbokas E."/>
            <person name="Labutti K."/>
            <person name="Lama D."/>
            <person name="Landers T."/>
            <person name="Leger J."/>
            <person name="Levine S."/>
            <person name="Lewis D."/>
            <person name="Lewis T."/>
            <person name="Lindblad-toh K."/>
            <person name="Liu X."/>
            <person name="Lokyitsang T."/>
            <person name="Lokyitsang Y."/>
            <person name="Lucien O."/>
            <person name="Lui A."/>
            <person name="Ma L.J."/>
            <person name="Mabbitt R."/>
            <person name="Macdonald J."/>
            <person name="Maclean C."/>
            <person name="Major J."/>
            <person name="Manning J."/>
            <person name="Marabella R."/>
            <person name="Maru K."/>
            <person name="Matthews C."/>
            <person name="Mauceli E."/>
            <person name="Mccarthy M."/>
            <person name="Mcdonough S."/>
            <person name="Mcghee T."/>
            <person name="Meldrim J."/>
            <person name="Meneus L."/>
            <person name="Mesirov J."/>
            <person name="Mihalev A."/>
            <person name="Mihova T."/>
            <person name="Mikkelsen T."/>
            <person name="Mlenga V."/>
            <person name="Moru K."/>
            <person name="Mozes J."/>
            <person name="Mulrain L."/>
            <person name="Munson G."/>
            <person name="Naylor J."/>
            <person name="Newes C."/>
            <person name="Nguyen C."/>
            <person name="Nguyen N."/>
            <person name="Nguyen T."/>
            <person name="Nicol R."/>
            <person name="Nielsen C."/>
            <person name="Nizzari M."/>
            <person name="Norbu C."/>
            <person name="Norbu N."/>
            <person name="O'donnell P."/>
            <person name="Okoawo O."/>
            <person name="O'leary S."/>
            <person name="Omotosho B."/>
            <person name="O'neill K."/>
            <person name="Osman S."/>
            <person name="Parker S."/>
            <person name="Perrin D."/>
            <person name="Phunkhang P."/>
            <person name="Piqani B."/>
            <person name="Purcell S."/>
            <person name="Rachupka T."/>
            <person name="Ramasamy U."/>
            <person name="Rameau R."/>
            <person name="Ray V."/>
            <person name="Raymond C."/>
            <person name="Retta R."/>
            <person name="Richardson S."/>
            <person name="Rise C."/>
            <person name="Rodriguez J."/>
            <person name="Rogers J."/>
            <person name="Rogov P."/>
            <person name="Rutman M."/>
            <person name="Schupbach R."/>
            <person name="Seaman C."/>
            <person name="Settipalli S."/>
            <person name="Sharpe T."/>
            <person name="Sheridan J."/>
            <person name="Sherpa N."/>
            <person name="Shi J."/>
            <person name="Smirnov S."/>
            <person name="Smith C."/>
            <person name="Sougnez C."/>
            <person name="Spencer B."/>
            <person name="Stalker J."/>
            <person name="Stange-thomann N."/>
            <person name="Stavropoulos S."/>
            <person name="Stetson K."/>
            <person name="Stone C."/>
            <person name="Stone S."/>
            <person name="Stubbs M."/>
            <person name="Talamas J."/>
            <person name="Tchuinga P."/>
            <person name="Tenzing P."/>
            <person name="Tesfaye S."/>
            <person name="Theodore J."/>
            <person name="Thoulutsang Y."/>
            <person name="Topham K."/>
            <person name="Towey S."/>
            <person name="Tsamla T."/>
            <person name="Tsomo N."/>
            <person name="Vallee D."/>
            <person name="Vassiliev H."/>
            <person name="Venkataraman V."/>
            <person name="Vinson J."/>
            <person name="Vo A."/>
            <person name="Wade C."/>
            <person name="Wang S."/>
            <person name="Wangchuk T."/>
            <person name="Wangdi T."/>
            <person name="Whittaker C."/>
            <person name="Wilkinson J."/>
            <person name="Wu Y."/>
            <person name="Wyman D."/>
            <person name="Yadav S."/>
            <person name="Yang S."/>
            <person name="Yang X."/>
            <person name="Yeager S."/>
            <person name="Yee E."/>
            <person name="Young G."/>
            <person name="Zainoun J."/>
            <person name="Zembeck L."/>
            <person name="Zimmer A."/>
            <person name="Zody M."/>
            <person name="Lander E."/>
        </authorList>
    </citation>
    <scope>NUCLEOTIDE SEQUENCE [LARGE SCALE GENOMIC DNA]</scope>
</reference>
<dbReference type="GO" id="GO:0008270">
    <property type="term" value="F:zinc ion binding"/>
    <property type="evidence" value="ECO:0007669"/>
    <property type="project" value="UniProtKB-KW"/>
</dbReference>
<evidence type="ECO:0000256" key="5">
    <source>
        <dbReference type="ARBA" id="ARBA00022833"/>
    </source>
</evidence>
<evidence type="ECO:0000256" key="12">
    <source>
        <dbReference type="PROSITE-ProRule" id="PRU00146"/>
    </source>
</evidence>
<evidence type="ECO:0000256" key="9">
    <source>
        <dbReference type="ARBA" id="ARBA00023163"/>
    </source>
</evidence>
<dbReference type="Proteomes" id="UP000007875">
    <property type="component" value="Unassembled WGS sequence"/>
</dbReference>
<dbReference type="GO" id="GO:0000228">
    <property type="term" value="C:nuclear chromosome"/>
    <property type="evidence" value="ECO:0007669"/>
    <property type="project" value="TreeGrafter"/>
</dbReference>
<keyword evidence="5" id="KW-0862">Zinc</keyword>
<dbReference type="Gene3D" id="3.30.40.10">
    <property type="entry name" value="Zinc/RING finger domain, C3HC4 (zinc finger)"/>
    <property type="match status" value="1"/>
</dbReference>
<evidence type="ECO:0000256" key="2">
    <source>
        <dbReference type="ARBA" id="ARBA00022553"/>
    </source>
</evidence>
<protein>
    <recommendedName>
        <fullName evidence="11">Bromodomain adjacent to zinc finger domain protein 1A</fullName>
    </recommendedName>
</protein>
<evidence type="ECO:0000256" key="1">
    <source>
        <dbReference type="ARBA" id="ARBA00004123"/>
    </source>
</evidence>